<dbReference type="Gene3D" id="3.30.1930.10">
    <property type="entry name" value="capsid protein of prophage domain"/>
    <property type="match status" value="1"/>
</dbReference>
<dbReference type="Proteomes" id="UP000565262">
    <property type="component" value="Unassembled WGS sequence"/>
</dbReference>
<accession>A0A839IXH8</accession>
<dbReference type="Gene3D" id="3.15.30.10">
    <property type="entry name" value="putative capsid protein of prophage domain like"/>
    <property type="match status" value="1"/>
</dbReference>
<dbReference type="InterPro" id="IPR005564">
    <property type="entry name" value="Major_capsid_GpE"/>
</dbReference>
<name>A0A839IXH8_9GAMM</name>
<evidence type="ECO:0000313" key="1">
    <source>
        <dbReference type="EMBL" id="MBB1489390.1"/>
    </source>
</evidence>
<dbReference type="Pfam" id="PF03864">
    <property type="entry name" value="Phage_cap_E"/>
    <property type="match status" value="1"/>
</dbReference>
<proteinExistence type="inferred from homology"/>
<dbReference type="RefSeq" id="WP_182811542.1">
    <property type="nucleotide sequence ID" value="NZ_JACJFM010000052.1"/>
</dbReference>
<protein>
    <submittedName>
        <fullName evidence="1">Major capsid protein</fullName>
    </submittedName>
</protein>
<keyword evidence="2" id="KW-1185">Reference proteome</keyword>
<dbReference type="EMBL" id="JACJFM010000052">
    <property type="protein sequence ID" value="MBB1489390.1"/>
    <property type="molecule type" value="Genomic_DNA"/>
</dbReference>
<comment type="caution">
    <text evidence="1">The sequence shown here is derived from an EMBL/GenBank/DDBJ whole genome shotgun (WGS) entry which is preliminary data.</text>
</comment>
<sequence length="345" mass="38707">MSLDTYGTADLMGVVQAKSKFQTLFLNLFYPRVYFSGSEEIKLDEVTEETNIAVTVSPVVGGKVLASQGYGTNTFKAAYVKPKHEVNVKQLMHRRAGERLTGELTKAQRRNATIANNLLKEEKSILQYEEKQAVDGILYGGYTVSGEGYETQHVSFNQRPENRVVLGPGERWADKDPDTYDPTHDIEEICQASDGVISLALMDSEAWILFSSFKKVQEKLDTRRGSTSSMETALKDVGDVVSFKGWYGDVAIMVTRHFYIEGGVKKRYMPPFTILFGHSSAQCVRAYGAIQDIHAVREGMEQTDRYPRNWIEQGDPAREYTMLQSAPLMIPLDINDFVVLVVGTK</sequence>
<gene>
    <name evidence="1" type="ORF">H4O21_22525</name>
</gene>
<organism evidence="1 2">
    <name type="scientific">Oceanospirillum sediminis</name>
    <dbReference type="NCBI Taxonomy" id="2760088"/>
    <lineage>
        <taxon>Bacteria</taxon>
        <taxon>Pseudomonadati</taxon>
        <taxon>Pseudomonadota</taxon>
        <taxon>Gammaproteobacteria</taxon>
        <taxon>Oceanospirillales</taxon>
        <taxon>Oceanospirillaceae</taxon>
        <taxon>Oceanospirillum</taxon>
    </lineage>
</organism>
<evidence type="ECO:0000313" key="2">
    <source>
        <dbReference type="Proteomes" id="UP000565262"/>
    </source>
</evidence>
<dbReference type="HAMAP" id="MF_04133">
    <property type="entry name" value="CAPSID_LAMBDA"/>
    <property type="match status" value="1"/>
</dbReference>
<reference evidence="1 2" key="1">
    <citation type="submission" date="2020-08" db="EMBL/GenBank/DDBJ databases">
        <title>Oceanospirillum sp. nov. isolated from marine sediment.</title>
        <authorList>
            <person name="Ji X."/>
        </authorList>
    </citation>
    <scope>NUCLEOTIDE SEQUENCE [LARGE SCALE GENOMIC DNA]</scope>
    <source>
        <strain evidence="1 2">D5</strain>
    </source>
</reference>
<dbReference type="AlphaFoldDB" id="A0A839IXH8"/>